<gene>
    <name evidence="2" type="ORF">C2E16_06005</name>
</gene>
<accession>A0ABM6RZV9</accession>
<dbReference type="EMBL" id="CP026378">
    <property type="protein sequence ID" value="AUY24513.1"/>
    <property type="molecule type" value="Genomic_DNA"/>
</dbReference>
<proteinExistence type="predicted"/>
<dbReference type="RefSeq" id="WP_084971460.1">
    <property type="nucleotide sequence ID" value="NZ_CP026378.1"/>
</dbReference>
<sequence>MSYEINVPSSSWSTQTVTLDGNLFRIELKYKERTERWYMTLKDNTGVDILTEKKLVDGQVITGLWDLPGVQGAIAVQRNYGTDVYPTYNTLGPGKQFSLVYLTEDEYTLLLQTEDNSNFVARGN</sequence>
<dbReference type="InterPro" id="IPR054252">
    <property type="entry name" value="Pam3_gp18"/>
</dbReference>
<protein>
    <recommendedName>
        <fullName evidence="1">Cyanophage baseplate Pam3 plug gp18 domain-containing protein</fullName>
    </recommendedName>
</protein>
<keyword evidence="3" id="KW-1185">Reference proteome</keyword>
<reference evidence="2 3" key="1">
    <citation type="submission" date="2018-01" db="EMBL/GenBank/DDBJ databases">
        <title>Complete and assembled Genome of Pantoea calida DSM22759T.</title>
        <authorList>
            <person name="Stevens M.J.A."/>
            <person name="Zurfluh K."/>
            <person name="Stephan R."/>
        </authorList>
    </citation>
    <scope>NUCLEOTIDE SEQUENCE [LARGE SCALE GENOMIC DNA]</scope>
    <source>
        <strain evidence="2 3">DSM 22759</strain>
    </source>
</reference>
<feature type="domain" description="Cyanophage baseplate Pam3 plug gp18" evidence="1">
    <location>
        <begin position="3"/>
        <end position="104"/>
    </location>
</feature>
<dbReference type="Proteomes" id="UP000237673">
    <property type="component" value="Chromosome"/>
</dbReference>
<evidence type="ECO:0000313" key="3">
    <source>
        <dbReference type="Proteomes" id="UP000237673"/>
    </source>
</evidence>
<name>A0ABM6RZV9_9GAMM</name>
<dbReference type="Pfam" id="PF22479">
    <property type="entry name" value="Pam3_gp18"/>
    <property type="match status" value="1"/>
</dbReference>
<evidence type="ECO:0000313" key="2">
    <source>
        <dbReference type="EMBL" id="AUY24513.1"/>
    </source>
</evidence>
<organism evidence="2 3">
    <name type="scientific">Mixta calida</name>
    <dbReference type="NCBI Taxonomy" id="665913"/>
    <lineage>
        <taxon>Bacteria</taxon>
        <taxon>Pseudomonadati</taxon>
        <taxon>Pseudomonadota</taxon>
        <taxon>Gammaproteobacteria</taxon>
        <taxon>Enterobacterales</taxon>
        <taxon>Erwiniaceae</taxon>
        <taxon>Mixta</taxon>
    </lineage>
</organism>
<evidence type="ECO:0000259" key="1">
    <source>
        <dbReference type="Pfam" id="PF22479"/>
    </source>
</evidence>